<comment type="caution">
    <text evidence="1">The sequence shown here is derived from an EMBL/GenBank/DDBJ whole genome shotgun (WGS) entry which is preliminary data.</text>
</comment>
<dbReference type="PANTHER" id="PTHR20873:SF0">
    <property type="entry name" value="L-SERYL-TRNA(SEC) KINASE"/>
    <property type="match status" value="1"/>
</dbReference>
<dbReference type="Pfam" id="PF13671">
    <property type="entry name" value="AAA_33"/>
    <property type="match status" value="1"/>
</dbReference>
<reference evidence="1" key="1">
    <citation type="submission" date="2021-02" db="EMBL/GenBank/DDBJ databases">
        <authorList>
            <person name="Palmer J.M."/>
        </authorList>
    </citation>
    <scope>NUCLEOTIDE SEQUENCE</scope>
    <source>
        <strain evidence="1">SCRP734</strain>
    </source>
</reference>
<accession>A0A8T1W8P7</accession>
<dbReference type="OrthoDB" id="9972657at2759"/>
<gene>
    <name evidence="1" type="ORF">PHYPSEUDO_008180</name>
</gene>
<sequence>MAASPRDAVLVLVCGLPAAGKTTLVKRLVASSDTRSRLYERVSFDDLFEDAGCKPVEFDPERWKACQQEMAVRVSQRIEEQTTSATGNATTQQLVLLVDDNFQYRSLRKRFYNLATELNCGFALLHVNVPAATCRERNAGRSKSARVPDAVFQRMAAAFEPPNGRQNRWELNTCAFNGTGDASNVEELVGILVQQAGDELRERRLLQKERQKEEVQRRRDRLATQQNVLHIVDLQLRQWTTLRLQDENALSSGVSKAQLASQLNQRRKNYLASMKRSPSDIADLLQSEAIEQVVVSLVRRFQQQE</sequence>
<evidence type="ECO:0000313" key="1">
    <source>
        <dbReference type="EMBL" id="KAG7390352.1"/>
    </source>
</evidence>
<organism evidence="1 2">
    <name type="scientific">Phytophthora pseudosyringae</name>
    <dbReference type="NCBI Taxonomy" id="221518"/>
    <lineage>
        <taxon>Eukaryota</taxon>
        <taxon>Sar</taxon>
        <taxon>Stramenopiles</taxon>
        <taxon>Oomycota</taxon>
        <taxon>Peronosporomycetes</taxon>
        <taxon>Peronosporales</taxon>
        <taxon>Peronosporaceae</taxon>
        <taxon>Phytophthora</taxon>
    </lineage>
</organism>
<dbReference type="AlphaFoldDB" id="A0A8T1W8P7"/>
<dbReference type="Proteomes" id="UP000694044">
    <property type="component" value="Unassembled WGS sequence"/>
</dbReference>
<dbReference type="EMBL" id="JAGDFM010000033">
    <property type="protein sequence ID" value="KAG7390352.1"/>
    <property type="molecule type" value="Genomic_DNA"/>
</dbReference>
<name>A0A8T1W8P7_9STRA</name>
<evidence type="ECO:0000313" key="2">
    <source>
        <dbReference type="Proteomes" id="UP000694044"/>
    </source>
</evidence>
<keyword evidence="2" id="KW-1185">Reference proteome</keyword>
<evidence type="ECO:0008006" key="3">
    <source>
        <dbReference type="Google" id="ProtNLM"/>
    </source>
</evidence>
<dbReference type="PANTHER" id="PTHR20873">
    <property type="entry name" value="L-SERYL-TRNA(SEC) KINASE"/>
    <property type="match status" value="1"/>
</dbReference>
<proteinExistence type="predicted"/>
<dbReference type="InterPro" id="IPR052648">
    <property type="entry name" value="Ser-tRNA(Sec)_kinase"/>
</dbReference>
<dbReference type="GO" id="GO:0016301">
    <property type="term" value="F:kinase activity"/>
    <property type="evidence" value="ECO:0007669"/>
    <property type="project" value="TreeGrafter"/>
</dbReference>
<dbReference type="GO" id="GO:0000049">
    <property type="term" value="F:tRNA binding"/>
    <property type="evidence" value="ECO:0007669"/>
    <property type="project" value="TreeGrafter"/>
</dbReference>
<protein>
    <recommendedName>
        <fullName evidence="3">L-seryl-tRNA(Sec) kinase</fullName>
    </recommendedName>
</protein>